<feature type="signal peptide" evidence="1">
    <location>
        <begin position="1"/>
        <end position="25"/>
    </location>
</feature>
<proteinExistence type="predicted"/>
<keyword evidence="1" id="KW-0732">Signal</keyword>
<reference evidence="2 3" key="1">
    <citation type="submission" date="2016-08" db="EMBL/GenBank/DDBJ databases">
        <authorList>
            <person name="Seilhamer J.J."/>
        </authorList>
    </citation>
    <scope>NUCLEOTIDE SEQUENCE [LARGE SCALE GENOMIC DNA]</scope>
    <source>
        <strain evidence="2 3">ANC 4874</strain>
    </source>
</reference>
<dbReference type="AlphaFoldDB" id="A0A1C4GVS8"/>
<evidence type="ECO:0000313" key="3">
    <source>
        <dbReference type="Proteomes" id="UP000243661"/>
    </source>
</evidence>
<name>A0A1C4GVS8_9GAMM</name>
<protein>
    <submittedName>
        <fullName evidence="2">Uncharacterized protein</fullName>
    </submittedName>
</protein>
<sequence>MNLLKVISYCILVVAGVAASVTAFADTVELPVLKTLAEPELRAETGIIQYQEDPARVKALQHEVMKLSDEAQNFMIAPNVLTNVEILPAAPLPNLNSLPLILQQHILSIAQGLQSSDPKQGLYIMLQPFGIDRNATNAQIGREQFSIDKIDRQLGSGEIVMPPSNSLPVGGIR</sequence>
<evidence type="ECO:0000256" key="1">
    <source>
        <dbReference type="SAM" id="SignalP"/>
    </source>
</evidence>
<dbReference type="OrthoDB" id="6711084at2"/>
<feature type="chain" id="PRO_5008692741" evidence="1">
    <location>
        <begin position="26"/>
        <end position="173"/>
    </location>
</feature>
<dbReference type="RefSeq" id="WP_092720149.1">
    <property type="nucleotide sequence ID" value="NZ_FMBK01000008.1"/>
</dbReference>
<gene>
    <name evidence="2" type="ORF">GA0116959_108151</name>
</gene>
<evidence type="ECO:0000313" key="2">
    <source>
        <dbReference type="EMBL" id="SCC72294.1"/>
    </source>
</evidence>
<organism evidence="2 3">
    <name type="scientific">Acinetobacter albensis</name>
    <dbReference type="NCBI Taxonomy" id="1673609"/>
    <lineage>
        <taxon>Bacteria</taxon>
        <taxon>Pseudomonadati</taxon>
        <taxon>Pseudomonadota</taxon>
        <taxon>Gammaproteobacteria</taxon>
        <taxon>Moraxellales</taxon>
        <taxon>Moraxellaceae</taxon>
        <taxon>Acinetobacter</taxon>
    </lineage>
</organism>
<accession>A0A1C4GVS8</accession>
<dbReference type="Proteomes" id="UP000243661">
    <property type="component" value="Unassembled WGS sequence"/>
</dbReference>
<dbReference type="EMBL" id="FMBK01000008">
    <property type="protein sequence ID" value="SCC72294.1"/>
    <property type="molecule type" value="Genomic_DNA"/>
</dbReference>